<dbReference type="NCBIfam" id="TIGR02001">
    <property type="entry name" value="gcw_chp"/>
    <property type="match status" value="1"/>
</dbReference>
<protein>
    <submittedName>
        <fullName evidence="1">Uncharacterized protein</fullName>
    </submittedName>
</protein>
<comment type="caution">
    <text evidence="1">The sequence shown here is derived from an EMBL/GenBank/DDBJ whole genome shotgun (WGS) entry which is preliminary data.</text>
</comment>
<keyword evidence="2" id="KW-1185">Reference proteome</keyword>
<evidence type="ECO:0000313" key="1">
    <source>
        <dbReference type="EMBL" id="GAA4900675.1"/>
    </source>
</evidence>
<organism evidence="1 2">
    <name type="scientific">Ferrimonas pelagia</name>
    <dbReference type="NCBI Taxonomy" id="1177826"/>
    <lineage>
        <taxon>Bacteria</taxon>
        <taxon>Pseudomonadati</taxon>
        <taxon>Pseudomonadota</taxon>
        <taxon>Gammaproteobacteria</taxon>
        <taxon>Alteromonadales</taxon>
        <taxon>Ferrimonadaceae</taxon>
        <taxon>Ferrimonas</taxon>
    </lineage>
</organism>
<dbReference type="EMBL" id="BAABJZ010000103">
    <property type="protein sequence ID" value="GAA4900675.1"/>
    <property type="molecule type" value="Genomic_DNA"/>
</dbReference>
<name>A0ABP9FEN3_9GAMM</name>
<sequence length="201" mass="21734">MLAASSSVAAIELGADTELSFNATLASNYLFRGVSLSDDDFAVQGGADLAHGSGLYAGIWASTYDNGGDTETEVDWWAGYGFDLSDSLSLDVGVTRYYYPSVGGHTTEWYAGAAIADATVTLFYDQHIEQWYFQGGYDFTLPADVVLSAHVGYTEPDEASGFYDLGLTASYAINDHIEVFGGAVYHEEEKDNYVAGVNFYF</sequence>
<dbReference type="InterPro" id="IPR010239">
    <property type="entry name" value="CHP02001"/>
</dbReference>
<reference evidence="2" key="1">
    <citation type="journal article" date="2019" name="Int. J. Syst. Evol. Microbiol.">
        <title>The Global Catalogue of Microorganisms (GCM) 10K type strain sequencing project: providing services to taxonomists for standard genome sequencing and annotation.</title>
        <authorList>
            <consortium name="The Broad Institute Genomics Platform"/>
            <consortium name="The Broad Institute Genome Sequencing Center for Infectious Disease"/>
            <person name="Wu L."/>
            <person name="Ma J."/>
        </authorList>
    </citation>
    <scope>NUCLEOTIDE SEQUENCE [LARGE SCALE GENOMIC DNA]</scope>
    <source>
        <strain evidence="2">JCM 18401</strain>
    </source>
</reference>
<evidence type="ECO:0000313" key="2">
    <source>
        <dbReference type="Proteomes" id="UP001499988"/>
    </source>
</evidence>
<accession>A0ABP9FEN3</accession>
<gene>
    <name evidence="1" type="ORF">GCM10023333_38220</name>
</gene>
<dbReference type="Proteomes" id="UP001499988">
    <property type="component" value="Unassembled WGS sequence"/>
</dbReference>
<dbReference type="Pfam" id="PF09694">
    <property type="entry name" value="Gcw_chp"/>
    <property type="match status" value="1"/>
</dbReference>
<proteinExistence type="predicted"/>